<evidence type="ECO:0000313" key="3">
    <source>
        <dbReference type="Proteomes" id="UP000694888"/>
    </source>
</evidence>
<dbReference type="RefSeq" id="XP_012943136.1">
    <property type="nucleotide sequence ID" value="XM_013087682.1"/>
</dbReference>
<keyword evidence="2" id="KW-0472">Membrane</keyword>
<dbReference type="GeneID" id="106013030"/>
<evidence type="ECO:0000256" key="2">
    <source>
        <dbReference type="SAM" id="Phobius"/>
    </source>
</evidence>
<evidence type="ECO:0000313" key="4">
    <source>
        <dbReference type="RefSeq" id="XP_012943136.1"/>
    </source>
</evidence>
<name>A0ABM1A912_APLCA</name>
<organism evidence="3 4">
    <name type="scientific">Aplysia californica</name>
    <name type="common">California sea hare</name>
    <dbReference type="NCBI Taxonomy" id="6500"/>
    <lineage>
        <taxon>Eukaryota</taxon>
        <taxon>Metazoa</taxon>
        <taxon>Spiralia</taxon>
        <taxon>Lophotrochozoa</taxon>
        <taxon>Mollusca</taxon>
        <taxon>Gastropoda</taxon>
        <taxon>Heterobranchia</taxon>
        <taxon>Euthyneura</taxon>
        <taxon>Tectipleura</taxon>
        <taxon>Aplysiida</taxon>
        <taxon>Aplysioidea</taxon>
        <taxon>Aplysiidae</taxon>
        <taxon>Aplysia</taxon>
    </lineage>
</organism>
<accession>A0ABM1A912</accession>
<keyword evidence="3" id="KW-1185">Reference proteome</keyword>
<sequence>MLSAVKSDGTPELYHLSCQGPPGPSATAPPVNSYPVPQRQTTSRTAYTDRLLRWMKSTGRSVPSGFDPSKLPPNFFNMSRDELRTKMSQAAQARRQIGSWDGPVVPHKTPSAQSEVTEDTAVESNTSSPGVLSGVVASLGSVIVIMCSLGVFLFEKSYNNDCEREAVAKPGHYLDVGYDEDASYSTIDEMQEAFA</sequence>
<evidence type="ECO:0000256" key="1">
    <source>
        <dbReference type="SAM" id="MobiDB-lite"/>
    </source>
</evidence>
<gene>
    <name evidence="4" type="primary">LOC106013030</name>
</gene>
<dbReference type="Proteomes" id="UP000694888">
    <property type="component" value="Unplaced"/>
</dbReference>
<protein>
    <submittedName>
        <fullName evidence="4">Uncharacterized protein LOC106013030</fullName>
    </submittedName>
</protein>
<proteinExistence type="predicted"/>
<reference evidence="4" key="1">
    <citation type="submission" date="2025-08" db="UniProtKB">
        <authorList>
            <consortium name="RefSeq"/>
        </authorList>
    </citation>
    <scope>IDENTIFICATION</scope>
</reference>
<keyword evidence="2" id="KW-1133">Transmembrane helix</keyword>
<keyword evidence="2" id="KW-0812">Transmembrane</keyword>
<feature type="region of interest" description="Disordered" evidence="1">
    <location>
        <begin position="1"/>
        <end position="44"/>
    </location>
</feature>
<feature type="transmembrane region" description="Helical" evidence="2">
    <location>
        <begin position="131"/>
        <end position="154"/>
    </location>
</feature>